<reference evidence="7" key="1">
    <citation type="submission" date="2017-09" db="EMBL/GenBank/DDBJ databases">
        <title>Depth-based differentiation of microbial function through sediment-hosted aquifers and enrichment of novel symbionts in the deep terrestrial subsurface.</title>
        <authorList>
            <person name="Probst A.J."/>
            <person name="Ladd B."/>
            <person name="Jarett J.K."/>
            <person name="Geller-Mcgrath D.E."/>
            <person name="Sieber C.M.K."/>
            <person name="Emerson J.B."/>
            <person name="Anantharaman K."/>
            <person name="Thomas B.C."/>
            <person name="Malmstrom R."/>
            <person name="Stieglmeier M."/>
            <person name="Klingl A."/>
            <person name="Woyke T."/>
            <person name="Ryan C.M."/>
            <person name="Banfield J.F."/>
        </authorList>
    </citation>
    <scope>NUCLEOTIDE SEQUENCE [LARGE SCALE GENOMIC DNA]</scope>
</reference>
<dbReference type="PROSITE" id="PS00936">
    <property type="entry name" value="RIBOSOMAL_L35"/>
    <property type="match status" value="1"/>
</dbReference>
<comment type="similarity">
    <text evidence="1 5">Belongs to the bacterial ribosomal protein bL35 family.</text>
</comment>
<keyword evidence="2 5" id="KW-0689">Ribosomal protein</keyword>
<evidence type="ECO:0000256" key="3">
    <source>
        <dbReference type="ARBA" id="ARBA00023274"/>
    </source>
</evidence>
<dbReference type="GO" id="GO:0006412">
    <property type="term" value="P:translation"/>
    <property type="evidence" value="ECO:0007669"/>
    <property type="project" value="InterPro"/>
</dbReference>
<dbReference type="InterPro" id="IPR021137">
    <property type="entry name" value="Ribosomal_bL35-like"/>
</dbReference>
<dbReference type="AlphaFoldDB" id="A0A2H0W7H0"/>
<evidence type="ECO:0000256" key="4">
    <source>
        <dbReference type="ARBA" id="ARBA00035486"/>
    </source>
</evidence>
<dbReference type="PANTHER" id="PTHR33343:SF1">
    <property type="entry name" value="LARGE RIBOSOMAL SUBUNIT PROTEIN BL35M"/>
    <property type="match status" value="1"/>
</dbReference>
<evidence type="ECO:0000313" key="6">
    <source>
        <dbReference type="EMBL" id="PIS08035.1"/>
    </source>
</evidence>
<proteinExistence type="inferred from homology"/>
<accession>A0A2H0W7H0</accession>
<evidence type="ECO:0000313" key="7">
    <source>
        <dbReference type="Proteomes" id="UP000231382"/>
    </source>
</evidence>
<dbReference type="Pfam" id="PF01632">
    <property type="entry name" value="Ribosomal_L35p"/>
    <property type="match status" value="1"/>
</dbReference>
<comment type="caution">
    <text evidence="6">The sequence shown here is derived from an EMBL/GenBank/DDBJ whole genome shotgun (WGS) entry which is preliminary data.</text>
</comment>
<dbReference type="PANTHER" id="PTHR33343">
    <property type="entry name" value="54S RIBOSOMAL PROTEIN BL35M"/>
    <property type="match status" value="1"/>
</dbReference>
<keyword evidence="3 5" id="KW-0687">Ribonucleoprotein</keyword>
<evidence type="ECO:0000256" key="1">
    <source>
        <dbReference type="ARBA" id="ARBA00006598"/>
    </source>
</evidence>
<evidence type="ECO:0000256" key="5">
    <source>
        <dbReference type="RuleBase" id="RU000568"/>
    </source>
</evidence>
<name>A0A2H0W7H0_9BACT</name>
<dbReference type="GO" id="GO:0003735">
    <property type="term" value="F:structural constituent of ribosome"/>
    <property type="evidence" value="ECO:0007669"/>
    <property type="project" value="InterPro"/>
</dbReference>
<dbReference type="Gene3D" id="4.10.410.60">
    <property type="match status" value="1"/>
</dbReference>
<organism evidence="6 7">
    <name type="scientific">Candidatus Berkelbacteria bacterium CG10_big_fil_rev_8_21_14_0_10_43_13</name>
    <dbReference type="NCBI Taxonomy" id="1974514"/>
    <lineage>
        <taxon>Bacteria</taxon>
        <taxon>Candidatus Berkelbacteria</taxon>
    </lineage>
</organism>
<protein>
    <recommendedName>
        <fullName evidence="4 5">50S ribosomal protein L35</fullName>
    </recommendedName>
</protein>
<dbReference type="NCBIfam" id="TIGR00001">
    <property type="entry name" value="rpmI_bact"/>
    <property type="match status" value="1"/>
</dbReference>
<dbReference type="InterPro" id="IPR018265">
    <property type="entry name" value="Ribosomal_bL35_CS"/>
</dbReference>
<sequence length="61" mass="6813">MMKVKTHKALSKRVRATKTGKILRVQSASSHLLTHKSDRSKVKLAVAGCDVKKVKQLLPYL</sequence>
<dbReference type="SUPFAM" id="SSF143034">
    <property type="entry name" value="L35p-like"/>
    <property type="match status" value="1"/>
</dbReference>
<dbReference type="PRINTS" id="PR00064">
    <property type="entry name" value="RIBOSOMALL35"/>
</dbReference>
<dbReference type="InterPro" id="IPR037229">
    <property type="entry name" value="Ribosomal_bL35_sf"/>
</dbReference>
<dbReference type="EMBL" id="PEZW01000004">
    <property type="protein sequence ID" value="PIS08035.1"/>
    <property type="molecule type" value="Genomic_DNA"/>
</dbReference>
<dbReference type="Proteomes" id="UP000231382">
    <property type="component" value="Unassembled WGS sequence"/>
</dbReference>
<evidence type="ECO:0000256" key="2">
    <source>
        <dbReference type="ARBA" id="ARBA00022980"/>
    </source>
</evidence>
<gene>
    <name evidence="6" type="ORF">COT78_00425</name>
</gene>
<dbReference type="GO" id="GO:0015934">
    <property type="term" value="C:large ribosomal subunit"/>
    <property type="evidence" value="ECO:0007669"/>
    <property type="project" value="TreeGrafter"/>
</dbReference>
<dbReference type="InterPro" id="IPR001706">
    <property type="entry name" value="Ribosomal_bL35"/>
</dbReference>